<keyword evidence="4" id="KW-0281">Fimbrium</keyword>
<dbReference type="PANTHER" id="PTHR33420">
    <property type="entry name" value="FIMBRIAL SUBUNIT ELFA-RELATED"/>
    <property type="match status" value="1"/>
</dbReference>
<dbReference type="SUPFAM" id="SSF49401">
    <property type="entry name" value="Bacterial adhesins"/>
    <property type="match status" value="1"/>
</dbReference>
<evidence type="ECO:0000313" key="6">
    <source>
        <dbReference type="EMBL" id="HAB4292419.1"/>
    </source>
</evidence>
<organism evidence="6">
    <name type="scientific">Salmonella infantis</name>
    <dbReference type="NCBI Taxonomy" id="595"/>
    <lineage>
        <taxon>Bacteria</taxon>
        <taxon>Pseudomonadati</taxon>
        <taxon>Pseudomonadota</taxon>
        <taxon>Gammaproteobacteria</taxon>
        <taxon>Enterobacterales</taxon>
        <taxon>Enterobacteriaceae</taxon>
        <taxon>Salmonella</taxon>
    </lineage>
</organism>
<name>A0A6Y2E3Y9_SALIN</name>
<dbReference type="AlphaFoldDB" id="A0A6Y2E3Y9"/>
<evidence type="ECO:0000256" key="1">
    <source>
        <dbReference type="ARBA" id="ARBA00004561"/>
    </source>
</evidence>
<dbReference type="InterPro" id="IPR050263">
    <property type="entry name" value="Bact_Fimbrial_Adh_Pro"/>
</dbReference>
<evidence type="ECO:0000256" key="4">
    <source>
        <dbReference type="ARBA" id="ARBA00023263"/>
    </source>
</evidence>
<dbReference type="Gene3D" id="2.60.40.1090">
    <property type="entry name" value="Fimbrial-type adhesion domain"/>
    <property type="match status" value="1"/>
</dbReference>
<evidence type="ECO:0000256" key="3">
    <source>
        <dbReference type="ARBA" id="ARBA00022729"/>
    </source>
</evidence>
<dbReference type="GO" id="GO:0009289">
    <property type="term" value="C:pilus"/>
    <property type="evidence" value="ECO:0007669"/>
    <property type="project" value="UniProtKB-SubCell"/>
</dbReference>
<dbReference type="EMBL" id="DAAGRU010000143">
    <property type="protein sequence ID" value="HAB4292419.1"/>
    <property type="molecule type" value="Genomic_DNA"/>
</dbReference>
<feature type="domain" description="Fimbrial-type adhesion" evidence="5">
    <location>
        <begin position="35"/>
        <end position="175"/>
    </location>
</feature>
<comment type="similarity">
    <text evidence="2">Belongs to the fimbrial protein family.</text>
</comment>
<dbReference type="InterPro" id="IPR000259">
    <property type="entry name" value="Adhesion_dom_fimbrial"/>
</dbReference>
<dbReference type="GO" id="GO:0043709">
    <property type="term" value="P:cell adhesion involved in single-species biofilm formation"/>
    <property type="evidence" value="ECO:0007669"/>
    <property type="project" value="TreeGrafter"/>
</dbReference>
<sequence>YIKVKPLDCHGAVICNHDNTNHEYSFKVPIKIFFTKTTCSLSNNEITLPPISLSDLLAGNAQVEYFPDALKFTCDGGLGMTTSIVNYHFSAVSATNGDYLANELTSADSAKNVGFKIFLNDNLIHVNSDEKRQLLGYNKEMTEASELKLGVQYYKYGNVQPGNVKSSVYIITSYQ</sequence>
<dbReference type="InterPro" id="IPR036937">
    <property type="entry name" value="Adhesion_dom_fimbrial_sf"/>
</dbReference>
<comment type="caution">
    <text evidence="6">The sequence shown here is derived from an EMBL/GenBank/DDBJ whole genome shotgun (WGS) entry which is preliminary data.</text>
</comment>
<protein>
    <submittedName>
        <fullName evidence="6">Fimbrial protein</fullName>
    </submittedName>
</protein>
<gene>
    <name evidence="6" type="ORF">GBX57_20225</name>
</gene>
<reference evidence="6" key="2">
    <citation type="submission" date="2019-10" db="EMBL/GenBank/DDBJ databases">
        <authorList>
            <consortium name="NCBI Pathogen Detection Project"/>
        </authorList>
    </citation>
    <scope>NUCLEOTIDE SEQUENCE</scope>
    <source>
        <strain evidence="6">Salmonella enterica</strain>
    </source>
</reference>
<keyword evidence="3" id="KW-0732">Signal</keyword>
<dbReference type="Pfam" id="PF00419">
    <property type="entry name" value="Fimbrial"/>
    <property type="match status" value="1"/>
</dbReference>
<evidence type="ECO:0000256" key="2">
    <source>
        <dbReference type="ARBA" id="ARBA00006671"/>
    </source>
</evidence>
<evidence type="ECO:0000259" key="5">
    <source>
        <dbReference type="Pfam" id="PF00419"/>
    </source>
</evidence>
<reference evidence="6" key="1">
    <citation type="journal article" date="2018" name="Genome Biol.">
        <title>SKESA: strategic k-mer extension for scrupulous assemblies.</title>
        <authorList>
            <person name="Souvorov A."/>
            <person name="Agarwala R."/>
            <person name="Lipman D.J."/>
        </authorList>
    </citation>
    <scope>NUCLEOTIDE SEQUENCE</scope>
    <source>
        <strain evidence="6">Salmonella enterica</strain>
    </source>
</reference>
<feature type="non-terminal residue" evidence="6">
    <location>
        <position position="1"/>
    </location>
</feature>
<proteinExistence type="inferred from homology"/>
<accession>A0A6Y2E3Y9</accession>
<dbReference type="PANTHER" id="PTHR33420:SF3">
    <property type="entry name" value="FIMBRIAL SUBUNIT ELFA"/>
    <property type="match status" value="1"/>
</dbReference>
<comment type="subcellular location">
    <subcellularLocation>
        <location evidence="1">Fimbrium</location>
    </subcellularLocation>
</comment>
<dbReference type="InterPro" id="IPR008966">
    <property type="entry name" value="Adhesion_dom_sf"/>
</dbReference>